<evidence type="ECO:0000313" key="4">
    <source>
        <dbReference type="Proteomes" id="UP000008820"/>
    </source>
</evidence>
<gene>
    <name evidence="3" type="primary">110678569</name>
</gene>
<protein>
    <submittedName>
        <fullName evidence="3">Uncharacterized protein</fullName>
    </submittedName>
</protein>
<name>A0A6I8U6B2_AEDAE</name>
<evidence type="ECO:0000313" key="3">
    <source>
        <dbReference type="EnsemblMetazoa" id="AAEL025771-PA"/>
    </source>
</evidence>
<feature type="region of interest" description="Disordered" evidence="1">
    <location>
        <begin position="50"/>
        <end position="139"/>
    </location>
</feature>
<feature type="signal peptide" evidence="2">
    <location>
        <begin position="1"/>
        <end position="19"/>
    </location>
</feature>
<dbReference type="EnsemblMetazoa" id="AAEL025771-RA">
    <property type="protein sequence ID" value="AAEL025771-PA"/>
    <property type="gene ID" value="AAEL025771"/>
</dbReference>
<evidence type="ECO:0000256" key="1">
    <source>
        <dbReference type="SAM" id="MobiDB-lite"/>
    </source>
</evidence>
<dbReference type="OrthoDB" id="7760254at2759"/>
<feature type="chain" id="PRO_5043658143" evidence="2">
    <location>
        <begin position="20"/>
        <end position="161"/>
    </location>
</feature>
<reference evidence="3" key="2">
    <citation type="submission" date="2020-05" db="UniProtKB">
        <authorList>
            <consortium name="EnsemblMetazoa"/>
        </authorList>
    </citation>
    <scope>IDENTIFICATION</scope>
    <source>
        <strain evidence="3">LVP_AGWG</strain>
    </source>
</reference>
<evidence type="ECO:0000256" key="2">
    <source>
        <dbReference type="SAM" id="SignalP"/>
    </source>
</evidence>
<proteinExistence type="predicted"/>
<dbReference type="InParanoid" id="A0A6I8U6B2"/>
<accession>A0A6I8U6B2</accession>
<keyword evidence="2" id="KW-0732">Signal</keyword>
<dbReference type="Proteomes" id="UP000008820">
    <property type="component" value="Chromosome 3"/>
</dbReference>
<sequence>MHPLAYLVSFCLLLCYANADVSEILPVANHNQPQEIQTCLVLTTNVQPDPEANTVLPEQGPVPASSSLVEQDVEVATEAEETRSGQLDSSHADYQGPYHYEKPQVPLEYGVPLPSTDAPALPPPEGRNDDFQGEDYLPPLLGSEDVRRVKRHARLFGKRSL</sequence>
<keyword evidence="4" id="KW-1185">Reference proteome</keyword>
<dbReference type="AlphaFoldDB" id="A0A6I8U6B2"/>
<reference evidence="3 4" key="1">
    <citation type="submission" date="2017-06" db="EMBL/GenBank/DDBJ databases">
        <title>Aedes aegypti genome working group (AGWG) sequencing and assembly.</title>
        <authorList>
            <consortium name="Aedes aegypti Genome Working Group (AGWG)"/>
            <person name="Matthews B.J."/>
        </authorList>
    </citation>
    <scope>NUCLEOTIDE SEQUENCE [LARGE SCALE GENOMIC DNA]</scope>
    <source>
        <strain evidence="3 4">LVP_AGWG</strain>
    </source>
</reference>
<organism evidence="3 4">
    <name type="scientific">Aedes aegypti</name>
    <name type="common">Yellowfever mosquito</name>
    <name type="synonym">Culex aegypti</name>
    <dbReference type="NCBI Taxonomy" id="7159"/>
    <lineage>
        <taxon>Eukaryota</taxon>
        <taxon>Metazoa</taxon>
        <taxon>Ecdysozoa</taxon>
        <taxon>Arthropoda</taxon>
        <taxon>Hexapoda</taxon>
        <taxon>Insecta</taxon>
        <taxon>Pterygota</taxon>
        <taxon>Neoptera</taxon>
        <taxon>Endopterygota</taxon>
        <taxon>Diptera</taxon>
        <taxon>Nematocera</taxon>
        <taxon>Culicoidea</taxon>
        <taxon>Culicidae</taxon>
        <taxon>Culicinae</taxon>
        <taxon>Aedini</taxon>
        <taxon>Aedes</taxon>
        <taxon>Stegomyia</taxon>
    </lineage>
</organism>